<sequence>MVPFTSTIFNLNTALITLTKEEIRKDKPLLTKKEPKNGPIILGIEATDKNNPYVWAGLLDSAIITLDATEIKVGIKPKFRIIQASEKSLRLYVIPKYRLKFSEEATIVKKKRINRIEYLSAKIHENGDDTIPSSVIIEYIIPCSVTSIPILRRINGR</sequence>
<dbReference type="EMBL" id="CP013695">
    <property type="protein sequence ID" value="ALU31858.1"/>
    <property type="molecule type" value="Genomic_DNA"/>
</dbReference>
<dbReference type="AlphaFoldDB" id="A0A0U2X0B1"/>
<evidence type="ECO:0000313" key="4">
    <source>
        <dbReference type="Proteomes" id="UP000065473"/>
    </source>
</evidence>
<reference evidence="3 4" key="1">
    <citation type="submission" date="2015-12" db="EMBL/GenBank/DDBJ databases">
        <title>A stable core within a dynamic pangenome in Sulfolobus acidocaldarius.</title>
        <authorList>
            <person name="Anderson R."/>
            <person name="Kouris A."/>
            <person name="Seward C."/>
            <person name="Campbell K."/>
            <person name="Whitaker R."/>
        </authorList>
    </citation>
    <scope>NUCLEOTIDE SEQUENCE [LARGE SCALE GENOMIC DNA]</scope>
    <source>
        <strain evidence="1 4">GG12-C01-09</strain>
        <strain evidence="2 3">NG05B_CO5_07</strain>
    </source>
</reference>
<dbReference type="Proteomes" id="UP000060043">
    <property type="component" value="Chromosome"/>
</dbReference>
<proteinExistence type="predicted"/>
<evidence type="ECO:0000313" key="1">
    <source>
        <dbReference type="EMBL" id="ALU29132.1"/>
    </source>
</evidence>
<protein>
    <submittedName>
        <fullName evidence="2">Uncharacterized protein</fullName>
    </submittedName>
</protein>
<dbReference type="Proteomes" id="UP000065473">
    <property type="component" value="Chromosome"/>
</dbReference>
<gene>
    <name evidence="1" type="ORF">ATY89_03690</name>
    <name evidence="2" type="ORF">ATZ20_06715</name>
</gene>
<evidence type="ECO:0000313" key="3">
    <source>
        <dbReference type="Proteomes" id="UP000060043"/>
    </source>
</evidence>
<accession>A0A0U2X0B1</accession>
<evidence type="ECO:0000313" key="2">
    <source>
        <dbReference type="EMBL" id="ALU31858.1"/>
    </source>
</evidence>
<organism evidence="2 3">
    <name type="scientific">Sulfolobus acidocaldarius</name>
    <dbReference type="NCBI Taxonomy" id="2285"/>
    <lineage>
        <taxon>Archaea</taxon>
        <taxon>Thermoproteota</taxon>
        <taxon>Thermoprotei</taxon>
        <taxon>Sulfolobales</taxon>
        <taxon>Sulfolobaceae</taxon>
        <taxon>Sulfolobus</taxon>
    </lineage>
</organism>
<name>A0A0U2X0B1_9CREN</name>
<dbReference type="EMBL" id="CP013694">
    <property type="protein sequence ID" value="ALU29132.1"/>
    <property type="molecule type" value="Genomic_DNA"/>
</dbReference>